<keyword evidence="3" id="KW-1185">Reference proteome</keyword>
<dbReference type="EMBL" id="FMHZ01000002">
    <property type="protein sequence ID" value="SCL43980.1"/>
    <property type="molecule type" value="Genomic_DNA"/>
</dbReference>
<protein>
    <submittedName>
        <fullName evidence="2">Pentapeptide repeat-containing protein</fullName>
    </submittedName>
</protein>
<evidence type="ECO:0000256" key="1">
    <source>
        <dbReference type="SAM" id="MobiDB-lite"/>
    </source>
</evidence>
<dbReference type="SUPFAM" id="SSF141571">
    <property type="entry name" value="Pentapeptide repeat-like"/>
    <property type="match status" value="1"/>
</dbReference>
<dbReference type="PANTHER" id="PTHR14136:SF17">
    <property type="entry name" value="BTB_POZ DOMAIN-CONTAINING PROTEIN KCTD9"/>
    <property type="match status" value="1"/>
</dbReference>
<evidence type="ECO:0000313" key="3">
    <source>
        <dbReference type="Proteomes" id="UP000199001"/>
    </source>
</evidence>
<sequence length="306" mass="32841">MSETSRSPSSAADDLRADCARCFGLCCVAPAFSASADFAIDKPAGQPCPNLRADSRCGIHADLRDRGFPGCTVFDCFGAGQRVAQHTFGGRDWREAPGSAARMFDTFAVMRPLHELLWYLTEALALRPPQPLRDELAAARAETERLARGTPETLLAIDVDAYRGRVNPLLSRAGDAARARGGRPGADRRGARLFGADLRRADLRRANLRGALLIGADLRGVDLGLADLTGADLRGADLRGADLSGSLFLHQSQLDAARGDRHTTLPPGRTHPGHWSGLTLTPVRPGRRGVPAAAGDGDGRRRRQRR</sequence>
<dbReference type="Gene3D" id="2.160.20.80">
    <property type="entry name" value="E3 ubiquitin-protein ligase SopA"/>
    <property type="match status" value="1"/>
</dbReference>
<proteinExistence type="predicted"/>
<dbReference type="Proteomes" id="UP000199001">
    <property type="component" value="Unassembled WGS sequence"/>
</dbReference>
<evidence type="ECO:0000313" key="2">
    <source>
        <dbReference type="EMBL" id="SCL43980.1"/>
    </source>
</evidence>
<dbReference type="AlphaFoldDB" id="A0A1C6TQD2"/>
<dbReference type="InterPro" id="IPR001646">
    <property type="entry name" value="5peptide_repeat"/>
</dbReference>
<gene>
    <name evidence="2" type="ORF">GA0070606_0084</name>
</gene>
<dbReference type="OrthoDB" id="154708at2"/>
<feature type="region of interest" description="Disordered" evidence="1">
    <location>
        <begin position="258"/>
        <end position="306"/>
    </location>
</feature>
<dbReference type="PANTHER" id="PTHR14136">
    <property type="entry name" value="BTB_POZ DOMAIN-CONTAINING PROTEIN KCTD9"/>
    <property type="match status" value="1"/>
</dbReference>
<organism evidence="2 3">
    <name type="scientific">Micromonospora citrea</name>
    <dbReference type="NCBI Taxonomy" id="47855"/>
    <lineage>
        <taxon>Bacteria</taxon>
        <taxon>Bacillati</taxon>
        <taxon>Actinomycetota</taxon>
        <taxon>Actinomycetes</taxon>
        <taxon>Micromonosporales</taxon>
        <taxon>Micromonosporaceae</taxon>
        <taxon>Micromonospora</taxon>
    </lineage>
</organism>
<dbReference type="InterPro" id="IPR051082">
    <property type="entry name" value="Pentapeptide-BTB/POZ_domain"/>
</dbReference>
<feature type="compositionally biased region" description="Low complexity" evidence="1">
    <location>
        <begin position="282"/>
        <end position="295"/>
    </location>
</feature>
<name>A0A1C6TQD2_9ACTN</name>
<reference evidence="3" key="1">
    <citation type="submission" date="2016-06" db="EMBL/GenBank/DDBJ databases">
        <authorList>
            <person name="Varghese N."/>
            <person name="Submissions Spin"/>
        </authorList>
    </citation>
    <scope>NUCLEOTIDE SEQUENCE [LARGE SCALE GENOMIC DNA]</scope>
    <source>
        <strain evidence="3">DSM 43903</strain>
    </source>
</reference>
<dbReference type="Pfam" id="PF00805">
    <property type="entry name" value="Pentapeptide"/>
    <property type="match status" value="1"/>
</dbReference>
<dbReference type="STRING" id="47855.GA0070606_0084"/>
<accession>A0A1C6TQD2</accession>